<gene>
    <name evidence="1" type="ORF">DXU93_04345</name>
</gene>
<dbReference type="Pfam" id="PF13585">
    <property type="entry name" value="CHU_C"/>
    <property type="match status" value="1"/>
</dbReference>
<proteinExistence type="predicted"/>
<name>A0A3E1F0K1_9FLAO</name>
<sequence>MCYSIFNRWGNEINTDTLSVNNNEVKKVPLWDGNYKGKTVTDGVYYYKIELTHPNKKKENKSGFFHLFK</sequence>
<accession>A0A3E1F0K1</accession>
<evidence type="ECO:0000313" key="2">
    <source>
        <dbReference type="Proteomes" id="UP000257127"/>
    </source>
</evidence>
<evidence type="ECO:0008006" key="3">
    <source>
        <dbReference type="Google" id="ProtNLM"/>
    </source>
</evidence>
<reference evidence="1 2" key="1">
    <citation type="submission" date="2018-08" db="EMBL/GenBank/DDBJ databases">
        <title>The draft genome squence of Brumimicrobium sp. N62.</title>
        <authorList>
            <person name="Du Z.-J."/>
            <person name="Luo H.-R."/>
        </authorList>
    </citation>
    <scope>NUCLEOTIDE SEQUENCE [LARGE SCALE GENOMIC DNA]</scope>
    <source>
        <strain evidence="1 2">N62</strain>
    </source>
</reference>
<keyword evidence="2" id="KW-1185">Reference proteome</keyword>
<dbReference type="RefSeq" id="WP_116880329.1">
    <property type="nucleotide sequence ID" value="NZ_QURB01000002.1"/>
</dbReference>
<dbReference type="AlphaFoldDB" id="A0A3E1F0K1"/>
<evidence type="ECO:0000313" key="1">
    <source>
        <dbReference type="EMBL" id="RFC55349.1"/>
    </source>
</evidence>
<protein>
    <recommendedName>
        <fullName evidence="3">Gliding motility-associated C-terminal domain-containing protein</fullName>
    </recommendedName>
</protein>
<dbReference type="OrthoDB" id="9765926at2"/>
<organism evidence="1 2">
    <name type="scientific">Brumimicrobium aurantiacum</name>
    <dbReference type="NCBI Taxonomy" id="1737063"/>
    <lineage>
        <taxon>Bacteria</taxon>
        <taxon>Pseudomonadati</taxon>
        <taxon>Bacteroidota</taxon>
        <taxon>Flavobacteriia</taxon>
        <taxon>Flavobacteriales</taxon>
        <taxon>Crocinitomicaceae</taxon>
        <taxon>Brumimicrobium</taxon>
    </lineage>
</organism>
<dbReference type="EMBL" id="QURB01000002">
    <property type="protein sequence ID" value="RFC55349.1"/>
    <property type="molecule type" value="Genomic_DNA"/>
</dbReference>
<dbReference type="Proteomes" id="UP000257127">
    <property type="component" value="Unassembled WGS sequence"/>
</dbReference>
<comment type="caution">
    <text evidence="1">The sequence shown here is derived from an EMBL/GenBank/DDBJ whole genome shotgun (WGS) entry which is preliminary data.</text>
</comment>